<comment type="caution">
    <text evidence="2">The sequence shown here is derived from an EMBL/GenBank/DDBJ whole genome shotgun (WGS) entry which is preliminary data.</text>
</comment>
<organism evidence="2 3">
    <name type="scientific">Candidatus Limivivens intestinipullorum</name>
    <dbReference type="NCBI Taxonomy" id="2840858"/>
    <lineage>
        <taxon>Bacteria</taxon>
        <taxon>Bacillati</taxon>
        <taxon>Bacillota</taxon>
        <taxon>Clostridia</taxon>
        <taxon>Lachnospirales</taxon>
        <taxon>Lachnospiraceae</taxon>
        <taxon>Lachnospiraceae incertae sedis</taxon>
        <taxon>Candidatus Limivivens</taxon>
    </lineage>
</organism>
<reference evidence="2" key="1">
    <citation type="submission" date="2020-10" db="EMBL/GenBank/DDBJ databases">
        <authorList>
            <person name="Gilroy R."/>
        </authorList>
    </citation>
    <scope>NUCLEOTIDE SEQUENCE</scope>
    <source>
        <strain evidence="2">CHK190-19873</strain>
    </source>
</reference>
<dbReference type="PANTHER" id="PTHR33516:SF2">
    <property type="entry name" value="LEXA REPRESSOR-RELATED"/>
    <property type="match status" value="1"/>
</dbReference>
<dbReference type="InterPro" id="IPR015927">
    <property type="entry name" value="Peptidase_S24_S26A/B/C"/>
</dbReference>
<dbReference type="PANTHER" id="PTHR33516">
    <property type="entry name" value="LEXA REPRESSOR"/>
    <property type="match status" value="1"/>
</dbReference>
<dbReference type="InterPro" id="IPR010982">
    <property type="entry name" value="Lambda_DNA-bd_dom_sf"/>
</dbReference>
<sequence>MDLYGKSRKEMCEALGVKYTTFTDWVKGNSYPRIDKIELMANYFGIEKSDLVEKHRSQDNTDEHVVQKKSNKGTLIKVYGRVAAGIPLEMIEDIIDTEEIPADLARTGEFFGLQIHGDSMEPKFSEGDVVIVRKQDDAESEDIVIATVNGTDATCKRLKKYKDGIALLSTNPAYEPMYFTNEEIVDKPVRIIGRVVELRAKF</sequence>
<dbReference type="GO" id="GO:0003677">
    <property type="term" value="F:DNA binding"/>
    <property type="evidence" value="ECO:0007669"/>
    <property type="project" value="InterPro"/>
</dbReference>
<dbReference type="Proteomes" id="UP000823935">
    <property type="component" value="Unassembled WGS sequence"/>
</dbReference>
<accession>A0A9D1EUK2</accession>
<dbReference type="Gene3D" id="2.10.109.10">
    <property type="entry name" value="Umud Fragment, subunit A"/>
    <property type="match status" value="1"/>
</dbReference>
<dbReference type="CDD" id="cd00093">
    <property type="entry name" value="HTH_XRE"/>
    <property type="match status" value="1"/>
</dbReference>
<dbReference type="AlphaFoldDB" id="A0A9D1EUK2"/>
<evidence type="ECO:0000313" key="3">
    <source>
        <dbReference type="Proteomes" id="UP000823935"/>
    </source>
</evidence>
<feature type="domain" description="HTH cro/C1-type" evidence="1">
    <location>
        <begin position="5"/>
        <end position="51"/>
    </location>
</feature>
<dbReference type="InterPro" id="IPR039418">
    <property type="entry name" value="LexA-like"/>
</dbReference>
<dbReference type="InterPro" id="IPR050077">
    <property type="entry name" value="LexA_repressor"/>
</dbReference>
<reference evidence="2" key="2">
    <citation type="journal article" date="2021" name="PeerJ">
        <title>Extensive microbial diversity within the chicken gut microbiome revealed by metagenomics and culture.</title>
        <authorList>
            <person name="Gilroy R."/>
            <person name="Ravi A."/>
            <person name="Getino M."/>
            <person name="Pursley I."/>
            <person name="Horton D.L."/>
            <person name="Alikhan N.F."/>
            <person name="Baker D."/>
            <person name="Gharbi K."/>
            <person name="Hall N."/>
            <person name="Watson M."/>
            <person name="Adriaenssens E.M."/>
            <person name="Foster-Nyarko E."/>
            <person name="Jarju S."/>
            <person name="Secka A."/>
            <person name="Antonio M."/>
            <person name="Oren A."/>
            <person name="Chaudhuri R.R."/>
            <person name="La Ragione R."/>
            <person name="Hildebrand F."/>
            <person name="Pallen M.J."/>
        </authorList>
    </citation>
    <scope>NUCLEOTIDE SEQUENCE</scope>
    <source>
        <strain evidence="2">CHK190-19873</strain>
    </source>
</reference>
<name>A0A9D1EUK2_9FIRM</name>
<protein>
    <submittedName>
        <fullName evidence="2">Helix-turn-helix domain-containing protein</fullName>
    </submittedName>
</protein>
<dbReference type="EMBL" id="DVIQ01000073">
    <property type="protein sequence ID" value="HIS32213.1"/>
    <property type="molecule type" value="Genomic_DNA"/>
</dbReference>
<gene>
    <name evidence="2" type="ORF">IAB44_11825</name>
</gene>
<dbReference type="InterPro" id="IPR001387">
    <property type="entry name" value="Cro/C1-type_HTH"/>
</dbReference>
<dbReference type="Pfam" id="PF00717">
    <property type="entry name" value="Peptidase_S24"/>
    <property type="match status" value="1"/>
</dbReference>
<evidence type="ECO:0000259" key="1">
    <source>
        <dbReference type="PROSITE" id="PS50943"/>
    </source>
</evidence>
<dbReference type="Gene3D" id="1.10.260.40">
    <property type="entry name" value="lambda repressor-like DNA-binding domains"/>
    <property type="match status" value="1"/>
</dbReference>
<dbReference type="SUPFAM" id="SSF47413">
    <property type="entry name" value="lambda repressor-like DNA-binding domains"/>
    <property type="match status" value="1"/>
</dbReference>
<dbReference type="SUPFAM" id="SSF51306">
    <property type="entry name" value="LexA/Signal peptidase"/>
    <property type="match status" value="1"/>
</dbReference>
<dbReference type="CDD" id="cd06529">
    <property type="entry name" value="S24_LexA-like"/>
    <property type="match status" value="1"/>
</dbReference>
<dbReference type="InterPro" id="IPR036286">
    <property type="entry name" value="LexA/Signal_pep-like_sf"/>
</dbReference>
<evidence type="ECO:0000313" key="2">
    <source>
        <dbReference type="EMBL" id="HIS32213.1"/>
    </source>
</evidence>
<proteinExistence type="predicted"/>
<dbReference type="PROSITE" id="PS50943">
    <property type="entry name" value="HTH_CROC1"/>
    <property type="match status" value="1"/>
</dbReference>